<dbReference type="GO" id="GO:0000030">
    <property type="term" value="F:mannosyltransferase activity"/>
    <property type="evidence" value="ECO:0007669"/>
    <property type="project" value="TreeGrafter"/>
</dbReference>
<dbReference type="SUPFAM" id="SSF48452">
    <property type="entry name" value="TPR-like"/>
    <property type="match status" value="2"/>
</dbReference>
<evidence type="ECO:0000313" key="2">
    <source>
        <dbReference type="EMBL" id="ATA85887.1"/>
    </source>
</evidence>
<dbReference type="KEGG" id="cgh:CGC50_01175"/>
<name>A0A250FPJ2_9FLAO</name>
<dbReference type="RefSeq" id="WP_095909349.1">
    <property type="nucleotide sequence ID" value="NZ_CAUVLU010000022.1"/>
</dbReference>
<dbReference type="GeneID" id="84807177"/>
<dbReference type="GO" id="GO:0035269">
    <property type="term" value="P:protein O-linked glycosylation via mannose"/>
    <property type="evidence" value="ECO:0007669"/>
    <property type="project" value="TreeGrafter"/>
</dbReference>
<dbReference type="PANTHER" id="PTHR44395:SF1">
    <property type="entry name" value="PROTEIN O-MANNOSYL-TRANSFERASE TMTC3"/>
    <property type="match status" value="1"/>
</dbReference>
<dbReference type="SMART" id="SM00028">
    <property type="entry name" value="TPR"/>
    <property type="match status" value="4"/>
</dbReference>
<reference evidence="3" key="1">
    <citation type="submission" date="2017-06" db="EMBL/GenBank/DDBJ databases">
        <title>Capnocytophaga spp. assemblies.</title>
        <authorList>
            <person name="Gulvik C.A."/>
        </authorList>
    </citation>
    <scope>NUCLEOTIDE SEQUENCE [LARGE SCALE GENOMIC DNA]</scope>
    <source>
        <strain evidence="3">H1496</strain>
    </source>
</reference>
<dbReference type="OrthoDB" id="1149028at2"/>
<dbReference type="InterPro" id="IPR011990">
    <property type="entry name" value="TPR-like_helical_dom_sf"/>
</dbReference>
<evidence type="ECO:0000313" key="3">
    <source>
        <dbReference type="Proteomes" id="UP000217250"/>
    </source>
</evidence>
<sequence>MKKSVLLIASSLLVATSFAQKKELKEIKKAIEKDNFSEAERLLESNKRVALSTKKSTAEYYYLKGELGIKKALAGKNVATSLKEASEALAEARKIEKKTPAELESLTANVARLAADKGQEYYQKNDFKNAAIAFEQVYRFSPKDTLFLYNAAEYATQAKENEMALQFFLELKDLKYDGAETLYTAKNKETGLVEKSVDKNTRDMKMKTGNYTNPSQEKVPSKKGEIIRKIAYLYVEQGNKEEALKAFAFARKNYPKDPELIIQEANVHYQLGDHAKFESLMREAADLQPENPYVQYNIGVMSLQQGKPAEARKFFQKTLKLAPDNADAALNYAFTYTEEANGLVDQMNALGNTAEDIKRYNELKDNKDNLFRLAAESLNEYVKNNAKNPNKEVLENLKNIYLAINDIENYKRIKNILDKK</sequence>
<keyword evidence="1" id="KW-0802">TPR repeat</keyword>
<evidence type="ECO:0000256" key="1">
    <source>
        <dbReference type="PROSITE-ProRule" id="PRU00339"/>
    </source>
</evidence>
<dbReference type="Pfam" id="PF13432">
    <property type="entry name" value="TPR_16"/>
    <property type="match status" value="2"/>
</dbReference>
<feature type="repeat" description="TPR" evidence="1">
    <location>
        <begin position="224"/>
        <end position="257"/>
    </location>
</feature>
<dbReference type="PROSITE" id="PS50005">
    <property type="entry name" value="TPR"/>
    <property type="match status" value="3"/>
</dbReference>
<dbReference type="Gene3D" id="1.25.40.10">
    <property type="entry name" value="Tetratricopeptide repeat domain"/>
    <property type="match status" value="2"/>
</dbReference>
<dbReference type="PANTHER" id="PTHR44395">
    <property type="match status" value="1"/>
</dbReference>
<feature type="repeat" description="TPR" evidence="1">
    <location>
        <begin position="292"/>
        <end position="325"/>
    </location>
</feature>
<protein>
    <recommendedName>
        <fullName evidence="4">Tetratricopeptide repeat protein</fullName>
    </recommendedName>
</protein>
<dbReference type="AlphaFoldDB" id="A0A250FPJ2"/>
<feature type="repeat" description="TPR" evidence="1">
    <location>
        <begin position="111"/>
        <end position="144"/>
    </location>
</feature>
<accession>A0A250FPJ2</accession>
<proteinExistence type="predicted"/>
<dbReference type="EMBL" id="CP022386">
    <property type="protein sequence ID" value="ATA85887.1"/>
    <property type="molecule type" value="Genomic_DNA"/>
</dbReference>
<dbReference type="Proteomes" id="UP000217250">
    <property type="component" value="Chromosome"/>
</dbReference>
<evidence type="ECO:0008006" key="4">
    <source>
        <dbReference type="Google" id="ProtNLM"/>
    </source>
</evidence>
<gene>
    <name evidence="2" type="ORF">CGC50_01175</name>
</gene>
<dbReference type="InterPro" id="IPR019734">
    <property type="entry name" value="TPR_rpt"/>
</dbReference>
<organism evidence="2 3">
    <name type="scientific">Capnocytophaga gingivalis</name>
    <dbReference type="NCBI Taxonomy" id="1017"/>
    <lineage>
        <taxon>Bacteria</taxon>
        <taxon>Pseudomonadati</taxon>
        <taxon>Bacteroidota</taxon>
        <taxon>Flavobacteriia</taxon>
        <taxon>Flavobacteriales</taxon>
        <taxon>Flavobacteriaceae</taxon>
        <taxon>Capnocytophaga</taxon>
    </lineage>
</organism>